<feature type="transmembrane region" description="Helical" evidence="10">
    <location>
        <begin position="508"/>
        <end position="530"/>
    </location>
</feature>
<comment type="similarity">
    <text evidence="2 10">Belongs to the binding-protein-dependent transport system permease family. CysTW subfamily.</text>
</comment>
<proteinExistence type="inferred from homology"/>
<evidence type="ECO:0000256" key="11">
    <source>
        <dbReference type="SAM" id="Coils"/>
    </source>
</evidence>
<evidence type="ECO:0000256" key="5">
    <source>
        <dbReference type="ARBA" id="ARBA00022475"/>
    </source>
</evidence>
<dbReference type="RefSeq" id="WP_132926961.1">
    <property type="nucleotide sequence ID" value="NZ_SJOI01000001.1"/>
</dbReference>
<protein>
    <recommendedName>
        <fullName evidence="3 10">Phosphate transport system permease protein PstA</fullName>
    </recommendedName>
</protein>
<evidence type="ECO:0000256" key="2">
    <source>
        <dbReference type="ARBA" id="ARBA00007069"/>
    </source>
</evidence>
<keyword evidence="14" id="KW-1185">Reference proteome</keyword>
<evidence type="ECO:0000256" key="7">
    <source>
        <dbReference type="ARBA" id="ARBA00022692"/>
    </source>
</evidence>
<evidence type="ECO:0000256" key="6">
    <source>
        <dbReference type="ARBA" id="ARBA00022519"/>
    </source>
</evidence>
<evidence type="ECO:0000256" key="1">
    <source>
        <dbReference type="ARBA" id="ARBA00004429"/>
    </source>
</evidence>
<dbReference type="AlphaFoldDB" id="A0A4V2Q3J8"/>
<dbReference type="GO" id="GO:0005886">
    <property type="term" value="C:plasma membrane"/>
    <property type="evidence" value="ECO:0007669"/>
    <property type="project" value="UniProtKB-SubCell"/>
</dbReference>
<keyword evidence="5 10" id="KW-1003">Cell membrane</keyword>
<dbReference type="Pfam" id="PF00528">
    <property type="entry name" value="BPD_transp_1"/>
    <property type="match status" value="1"/>
</dbReference>
<keyword evidence="9 10" id="KW-0472">Membrane</keyword>
<feature type="transmembrane region" description="Helical" evidence="10">
    <location>
        <begin position="12"/>
        <end position="35"/>
    </location>
</feature>
<dbReference type="NCBIfam" id="TIGR00974">
    <property type="entry name" value="3a0107s02c"/>
    <property type="match status" value="1"/>
</dbReference>
<feature type="domain" description="ABC transmembrane type-1" evidence="12">
    <location>
        <begin position="295"/>
        <end position="527"/>
    </location>
</feature>
<dbReference type="InterPro" id="IPR000515">
    <property type="entry name" value="MetI-like"/>
</dbReference>
<dbReference type="SUPFAM" id="SSF161098">
    <property type="entry name" value="MetI-like"/>
    <property type="match status" value="1"/>
</dbReference>
<evidence type="ECO:0000313" key="13">
    <source>
        <dbReference type="EMBL" id="TCL07058.1"/>
    </source>
</evidence>
<accession>A0A4V2Q3J8</accession>
<sequence>MNAWFRSGRPWIWLTAGSVSISLLAMLSLIALLSWQAMRLFWPQPVYQFQLSAMSGQPGRLLGEIVAVRGQGASAGSGAARTEDVRKYVIRIGGTDADRDFYTVAADRVSARQRPADVLVVQRSFYSKEYGYLQGMLEDGQPLTAVDMPRALRQRLALMETQRRLARELRGVERSGLDQRAERLESQRRQLIKAGQWTARNQADFGAAQAELARRMDQVDRQLATVEKELDRDQLVLRDAEGAVRMIPLREIESAWYPNHMTALEKVRLWSGQVSRFVGGSGEDADARAGAFPAMVGTLLLVMLMSVIVMPLGVMAAIYLHEYARSNWLTRLIRISVGNLAGVPSIVYGVFGLGFFVYVLGGTLDKLFYADALPNPTFGTPGLLWASLTLALLTLPVVIVATEEGLERIPSSLRHGSLALGATRAETLWRVVLPGAAPAMITGLILAVARAAGETAPLMLVGVIKSAPMLPIDGVFPYLHPERKFMHLGFQIYDMAFQSPDSDAARPLLFATALLLILIVIGLNLAAIGLRHRLREKYRALTL</sequence>
<dbReference type="InterPro" id="IPR035906">
    <property type="entry name" value="MetI-like_sf"/>
</dbReference>
<evidence type="ECO:0000256" key="10">
    <source>
        <dbReference type="RuleBase" id="RU363043"/>
    </source>
</evidence>
<dbReference type="GO" id="GO:0035435">
    <property type="term" value="P:phosphate ion transmembrane transport"/>
    <property type="evidence" value="ECO:0007669"/>
    <property type="project" value="InterPro"/>
</dbReference>
<evidence type="ECO:0000313" key="14">
    <source>
        <dbReference type="Proteomes" id="UP000294555"/>
    </source>
</evidence>
<keyword evidence="7 10" id="KW-0812">Transmembrane</keyword>
<reference evidence="13 14" key="1">
    <citation type="submission" date="2019-02" db="EMBL/GenBank/DDBJ databases">
        <title>Investigation of anaerobic lignin degradation for improved lignocellulosic biofuels.</title>
        <authorList>
            <person name="Deangelis K."/>
        </authorList>
    </citation>
    <scope>NUCLEOTIDE SEQUENCE [LARGE SCALE GENOMIC DNA]</scope>
    <source>
        <strain evidence="13 14">159R</strain>
    </source>
</reference>
<evidence type="ECO:0000256" key="9">
    <source>
        <dbReference type="ARBA" id="ARBA00023136"/>
    </source>
</evidence>
<keyword evidence="8 10" id="KW-1133">Transmembrane helix</keyword>
<dbReference type="Proteomes" id="UP000294555">
    <property type="component" value="Unassembled WGS sequence"/>
</dbReference>
<feature type="transmembrane region" description="Helical" evidence="10">
    <location>
        <begin position="427"/>
        <end position="449"/>
    </location>
</feature>
<evidence type="ECO:0000256" key="3">
    <source>
        <dbReference type="ARBA" id="ARBA00016864"/>
    </source>
</evidence>
<dbReference type="EMBL" id="SJOI01000001">
    <property type="protein sequence ID" value="TCL07058.1"/>
    <property type="molecule type" value="Genomic_DNA"/>
</dbReference>
<feature type="transmembrane region" description="Helical" evidence="10">
    <location>
        <begin position="294"/>
        <end position="320"/>
    </location>
</feature>
<gene>
    <name evidence="13" type="ORF">EZJ58_5361</name>
</gene>
<feature type="transmembrane region" description="Helical" evidence="10">
    <location>
        <begin position="340"/>
        <end position="364"/>
    </location>
</feature>
<name>A0A4V2Q3J8_9GAMM</name>
<comment type="caution">
    <text evidence="13">The sequence shown here is derived from an EMBL/GenBank/DDBJ whole genome shotgun (WGS) entry which is preliminary data.</text>
</comment>
<dbReference type="CDD" id="cd06261">
    <property type="entry name" value="TM_PBP2"/>
    <property type="match status" value="1"/>
</dbReference>
<keyword evidence="6" id="KW-0997">Cell inner membrane</keyword>
<dbReference type="InterPro" id="IPR005672">
    <property type="entry name" value="Phosphate_PstA"/>
</dbReference>
<evidence type="ECO:0000259" key="12">
    <source>
        <dbReference type="PROSITE" id="PS50928"/>
    </source>
</evidence>
<dbReference type="OrthoDB" id="9807065at2"/>
<feature type="transmembrane region" description="Helical" evidence="10">
    <location>
        <begin position="384"/>
        <end position="406"/>
    </location>
</feature>
<feature type="coiled-coil region" evidence="11">
    <location>
        <begin position="174"/>
        <end position="229"/>
    </location>
</feature>
<evidence type="ECO:0000256" key="4">
    <source>
        <dbReference type="ARBA" id="ARBA00022448"/>
    </source>
</evidence>
<dbReference type="PANTHER" id="PTHR43470:SF6">
    <property type="entry name" value="PHOSPHATE TRANSPORT SYSTEM PERMEASE PROTEIN PSTA"/>
    <property type="match status" value="1"/>
</dbReference>
<dbReference type="PANTHER" id="PTHR43470">
    <property type="entry name" value="PHOSPHATE TRANSPORT SYSTEM PERMEASE PROTEIN PSTA-RELATED"/>
    <property type="match status" value="1"/>
</dbReference>
<dbReference type="GO" id="GO:0005315">
    <property type="term" value="F:phosphate transmembrane transporter activity"/>
    <property type="evidence" value="ECO:0007669"/>
    <property type="project" value="InterPro"/>
</dbReference>
<comment type="subcellular location">
    <subcellularLocation>
        <location evidence="1 10">Cell inner membrane</location>
        <topology evidence="1 10">Multi-pass membrane protein</topology>
    </subcellularLocation>
</comment>
<organism evidence="13 14">
    <name type="scientific">Sodalis ligni</name>
    <dbReference type="NCBI Taxonomy" id="2697027"/>
    <lineage>
        <taxon>Bacteria</taxon>
        <taxon>Pseudomonadati</taxon>
        <taxon>Pseudomonadota</taxon>
        <taxon>Gammaproteobacteria</taxon>
        <taxon>Enterobacterales</taxon>
        <taxon>Bruguierivoracaceae</taxon>
        <taxon>Sodalis</taxon>
    </lineage>
</organism>
<evidence type="ECO:0000256" key="8">
    <source>
        <dbReference type="ARBA" id="ARBA00022989"/>
    </source>
</evidence>
<keyword evidence="11" id="KW-0175">Coiled coil</keyword>
<dbReference type="Gene3D" id="1.10.3720.10">
    <property type="entry name" value="MetI-like"/>
    <property type="match status" value="1"/>
</dbReference>
<dbReference type="PROSITE" id="PS50928">
    <property type="entry name" value="ABC_TM1"/>
    <property type="match status" value="1"/>
</dbReference>
<keyword evidence="4" id="KW-0813">Transport</keyword>